<dbReference type="OrthoDB" id="9939072at2759"/>
<evidence type="ECO:0000313" key="2">
    <source>
        <dbReference type="Ensembl" id="ENSCJAP00000027491.1"/>
    </source>
</evidence>
<gene>
    <name evidence="2" type="primary">TEDC2</name>
</gene>
<dbReference type="PANTHER" id="PTHR14870">
    <property type="entry name" value="TUBULIN EPSILON AND DELTA COMPLEX PROTEIN 2"/>
    <property type="match status" value="1"/>
</dbReference>
<dbReference type="HOGENOM" id="CLU_052591_0_0_1"/>
<protein>
    <submittedName>
        <fullName evidence="2">Tubulin epsilon and delta complex 2</fullName>
    </submittedName>
</protein>
<reference evidence="2" key="1">
    <citation type="submission" date="2009-03" db="EMBL/GenBank/DDBJ databases">
        <authorList>
            <person name="Warren W."/>
            <person name="Ye L."/>
            <person name="Minx P."/>
            <person name="Worley K."/>
            <person name="Gibbs R."/>
            <person name="Wilson R.K."/>
        </authorList>
    </citation>
    <scope>NUCLEOTIDE SEQUENCE [LARGE SCALE GENOMIC DNA]</scope>
</reference>
<dbReference type="GO" id="GO:0045880">
    <property type="term" value="P:positive regulation of smoothened signaling pathway"/>
    <property type="evidence" value="ECO:0007669"/>
    <property type="project" value="Ensembl"/>
</dbReference>
<feature type="region of interest" description="Disordered" evidence="1">
    <location>
        <begin position="167"/>
        <end position="189"/>
    </location>
</feature>
<keyword evidence="3" id="KW-1185">Reference proteome</keyword>
<feature type="region of interest" description="Disordered" evidence="1">
    <location>
        <begin position="45"/>
        <end position="72"/>
    </location>
</feature>
<proteinExistence type="predicted"/>
<name>F7FEC8_CALJA</name>
<evidence type="ECO:0000313" key="3">
    <source>
        <dbReference type="Proteomes" id="UP000008225"/>
    </source>
</evidence>
<dbReference type="eggNOG" id="ENOG502S5GP">
    <property type="taxonomic scope" value="Eukaryota"/>
</dbReference>
<dbReference type="GO" id="GO:0005814">
    <property type="term" value="C:centriole"/>
    <property type="evidence" value="ECO:0007669"/>
    <property type="project" value="Ensembl"/>
</dbReference>
<dbReference type="InterPro" id="IPR031518">
    <property type="entry name" value="DUF4693"/>
</dbReference>
<organism evidence="2 3">
    <name type="scientific">Callithrix jacchus</name>
    <name type="common">White-tufted-ear marmoset</name>
    <name type="synonym">Simia Jacchus</name>
    <dbReference type="NCBI Taxonomy" id="9483"/>
    <lineage>
        <taxon>Eukaryota</taxon>
        <taxon>Metazoa</taxon>
        <taxon>Chordata</taxon>
        <taxon>Craniata</taxon>
        <taxon>Vertebrata</taxon>
        <taxon>Euteleostomi</taxon>
        <taxon>Mammalia</taxon>
        <taxon>Eutheria</taxon>
        <taxon>Euarchontoglires</taxon>
        <taxon>Primates</taxon>
        <taxon>Haplorrhini</taxon>
        <taxon>Platyrrhini</taxon>
        <taxon>Cebidae</taxon>
        <taxon>Callitrichinae</taxon>
        <taxon>Callithrix</taxon>
        <taxon>Callithrix</taxon>
    </lineage>
</organism>
<dbReference type="Proteomes" id="UP000008225">
    <property type="component" value="Chromosome 12"/>
</dbReference>
<dbReference type="RefSeq" id="XP_002755838.1">
    <property type="nucleotide sequence ID" value="XM_002755792.5"/>
</dbReference>
<reference evidence="2" key="2">
    <citation type="submission" date="2025-08" db="UniProtKB">
        <authorList>
            <consortium name="Ensembl"/>
        </authorList>
    </citation>
    <scope>IDENTIFICATION</scope>
</reference>
<dbReference type="Bgee" id="ENSCJAG00000014784">
    <property type="expression patterns" value="Expressed in ovary and 6 other cell types or tissues"/>
</dbReference>
<evidence type="ECO:0000256" key="1">
    <source>
        <dbReference type="SAM" id="MobiDB-lite"/>
    </source>
</evidence>
<dbReference type="CTD" id="80178"/>
<dbReference type="GeneTree" id="ENSGT00390000011149"/>
<dbReference type="PANTHER" id="PTHR14870:SF1">
    <property type="entry name" value="TUBULIN EPSILON AND DELTA COMPLEX PROTEIN 2"/>
    <property type="match status" value="1"/>
</dbReference>
<dbReference type="Ensembl" id="ENSCJAT00000029060.4">
    <property type="protein sequence ID" value="ENSCJAP00000027491.1"/>
    <property type="gene ID" value="ENSCJAG00000084462.1"/>
</dbReference>
<dbReference type="AlphaFoldDB" id="F7FEC8"/>
<feature type="compositionally biased region" description="Pro residues" evidence="1">
    <location>
        <begin position="324"/>
        <end position="336"/>
    </location>
</feature>
<dbReference type="GO" id="GO:0005929">
    <property type="term" value="C:cilium"/>
    <property type="evidence" value="ECO:0007669"/>
    <property type="project" value="Ensembl"/>
</dbReference>
<reference evidence="2" key="3">
    <citation type="submission" date="2025-09" db="UniProtKB">
        <authorList>
            <consortium name="Ensembl"/>
        </authorList>
    </citation>
    <scope>IDENTIFICATION</scope>
</reference>
<dbReference type="GeneID" id="100401170"/>
<accession>F7FEC8</accession>
<dbReference type="KEGG" id="cjc:100401170"/>
<feature type="region of interest" description="Disordered" evidence="1">
    <location>
        <begin position="323"/>
        <end position="343"/>
    </location>
</feature>
<dbReference type="OMA" id="MLKAPYK"/>
<dbReference type="Pfam" id="PF15764">
    <property type="entry name" value="DUF4693"/>
    <property type="match status" value="1"/>
</dbReference>
<sequence length="430" mass="46832">MLPRECSRRLVAELQGALDACAERQLQLEQSLRVCRRLLQAWEPTGTRALEPPPGPETKEEDPPPACTPSPQDLKELEFLTQALEKAVRVRRGIAKAGKTDKAPSLKSRSTVTPPGTIAFAPPQTPGRAGGHASDLRPTKGPCQTTVPAKGHSECQLLSLGDKTRVRTGAQAPRPGPGLRNQQMAPSAAPQAPKVFTLKEKGHLLRLPVAFRKVASQNASLWAQLRSMQTTDTAAAKTRFLQNMQTASGGPQPRLSTEEVEAETGRLWKACSLLRLRMREELSAAPTDWMQEYRCLLTLEGLQAMVGQCLHRLQELRAAVAEQPPRPCPVGRPPRTSPSCGGGTDPAWSPQLLVYSSTQELQTLAALRLRVAMLEQQIHLEKVLMAELLPVVSATQLQGPPWLTLCRAAHSLLCEGGARVLTVLRDDPVE</sequence>
<feature type="region of interest" description="Disordered" evidence="1">
    <location>
        <begin position="95"/>
        <end position="150"/>
    </location>
</feature>